<proteinExistence type="predicted"/>
<organism evidence="8 9">
    <name type="scientific">Sphaeroforma arctica JP610</name>
    <dbReference type="NCBI Taxonomy" id="667725"/>
    <lineage>
        <taxon>Eukaryota</taxon>
        <taxon>Ichthyosporea</taxon>
        <taxon>Ichthyophonida</taxon>
        <taxon>Sphaeroforma</taxon>
    </lineage>
</organism>
<dbReference type="EMBL" id="KQ241616">
    <property type="protein sequence ID" value="KNC87262.1"/>
    <property type="molecule type" value="Genomic_DNA"/>
</dbReference>
<name>A0A0L0GE11_9EUKA</name>
<dbReference type="GeneID" id="25901095"/>
<sequence length="390" mass="44295">MLRLPKGYEFSGDSPSLYNFTLSPGWTREEIEILRLALMKFGIGRWKEITDSGCLEGKTPSQLNNQTQRLLGQQAIAEFSGLHIDPDLVRAVNEKIVGPGVKRKNKCIINTGDKVTGAEVAVRLEANRQKYGIPEDIWQRIELPNPTVGPKPASTKPTKKATADDMKRAKDLKRRNKLAILAAYETDCDEPFTSESDTDADADNTDTLLEANDIDTIDARIEELRKQLAKKHSRRIQVRAKRLEKVKQEEQKEIELKRRDQKETEKVMKRKATTSLLNKLTDRPKKSKTTTKPERKSESKEKDVKSAPKATEAKTNKAGYAAADMTYSSSAEMYTENDLLEYDEACICRGSNTTDPNWISCDICETWFHWQCMEITVEPDEDFPWLCPTC</sequence>
<evidence type="ECO:0000259" key="6">
    <source>
        <dbReference type="PROSITE" id="PS50016"/>
    </source>
</evidence>
<dbReference type="CDD" id="cd15522">
    <property type="entry name" value="PHD_TAF3"/>
    <property type="match status" value="1"/>
</dbReference>
<feature type="region of interest" description="Disordered" evidence="5">
    <location>
        <begin position="143"/>
        <end position="168"/>
    </location>
</feature>
<evidence type="ECO:0000256" key="2">
    <source>
        <dbReference type="ARBA" id="ARBA00022771"/>
    </source>
</evidence>
<keyword evidence="9" id="KW-1185">Reference proteome</keyword>
<dbReference type="InterPro" id="IPR019786">
    <property type="entry name" value="Zinc_finger_PHD-type_CS"/>
</dbReference>
<evidence type="ECO:0000313" key="9">
    <source>
        <dbReference type="Proteomes" id="UP000054560"/>
    </source>
</evidence>
<dbReference type="CDD" id="cd00167">
    <property type="entry name" value="SANT"/>
    <property type="match status" value="1"/>
</dbReference>
<dbReference type="InterPro" id="IPR009057">
    <property type="entry name" value="Homeodomain-like_sf"/>
</dbReference>
<dbReference type="InterPro" id="IPR001005">
    <property type="entry name" value="SANT/Myb"/>
</dbReference>
<dbReference type="Gene3D" id="3.30.40.10">
    <property type="entry name" value="Zinc/RING finger domain, C3HC4 (zinc finger)"/>
    <property type="match status" value="1"/>
</dbReference>
<dbReference type="Proteomes" id="UP000054560">
    <property type="component" value="Unassembled WGS sequence"/>
</dbReference>
<dbReference type="Pfam" id="PF00628">
    <property type="entry name" value="PHD"/>
    <property type="match status" value="1"/>
</dbReference>
<feature type="region of interest" description="Disordered" evidence="5">
    <location>
        <begin position="246"/>
        <end position="315"/>
    </location>
</feature>
<keyword evidence="1" id="KW-0479">Metal-binding</keyword>
<keyword evidence="3" id="KW-0862">Zinc</keyword>
<evidence type="ECO:0008006" key="10">
    <source>
        <dbReference type="Google" id="ProtNLM"/>
    </source>
</evidence>
<accession>A0A0L0GE11</accession>
<protein>
    <recommendedName>
        <fullName evidence="10">PHD-type domain-containing protein</fullName>
    </recommendedName>
</protein>
<dbReference type="eggNOG" id="ENOG502RYYZ">
    <property type="taxonomic scope" value="Eukaryota"/>
</dbReference>
<dbReference type="InterPro" id="IPR019787">
    <property type="entry name" value="Znf_PHD-finger"/>
</dbReference>
<evidence type="ECO:0000259" key="7">
    <source>
        <dbReference type="PROSITE" id="PS50090"/>
    </source>
</evidence>
<evidence type="ECO:0000313" key="8">
    <source>
        <dbReference type="EMBL" id="KNC87262.1"/>
    </source>
</evidence>
<keyword evidence="2 4" id="KW-0863">Zinc-finger</keyword>
<reference evidence="8 9" key="1">
    <citation type="submission" date="2011-02" db="EMBL/GenBank/DDBJ databases">
        <title>The Genome Sequence of Sphaeroforma arctica JP610.</title>
        <authorList>
            <consortium name="The Broad Institute Genome Sequencing Platform"/>
            <person name="Russ C."/>
            <person name="Cuomo C."/>
            <person name="Young S.K."/>
            <person name="Zeng Q."/>
            <person name="Gargeya S."/>
            <person name="Alvarado L."/>
            <person name="Berlin A."/>
            <person name="Chapman S.B."/>
            <person name="Chen Z."/>
            <person name="Freedman E."/>
            <person name="Gellesch M."/>
            <person name="Goldberg J."/>
            <person name="Griggs A."/>
            <person name="Gujja S."/>
            <person name="Heilman E."/>
            <person name="Heiman D."/>
            <person name="Howarth C."/>
            <person name="Mehta T."/>
            <person name="Neiman D."/>
            <person name="Pearson M."/>
            <person name="Roberts A."/>
            <person name="Saif S."/>
            <person name="Shea T."/>
            <person name="Shenoy N."/>
            <person name="Sisk P."/>
            <person name="Stolte C."/>
            <person name="Sykes S."/>
            <person name="White J."/>
            <person name="Yandava C."/>
            <person name="Burger G."/>
            <person name="Gray M.W."/>
            <person name="Holland P.W.H."/>
            <person name="King N."/>
            <person name="Lang F.B.F."/>
            <person name="Roger A.J."/>
            <person name="Ruiz-Trillo I."/>
            <person name="Haas B."/>
            <person name="Nusbaum C."/>
            <person name="Birren B."/>
        </authorList>
    </citation>
    <scope>NUCLEOTIDE SEQUENCE [LARGE SCALE GENOMIC DNA]</scope>
    <source>
        <strain evidence="8 9">JP610</strain>
    </source>
</reference>
<dbReference type="PANTHER" id="PTHR41733:SF1">
    <property type="entry name" value="CHROMOSOME UNDETERMINED SCAFFOLD_30, WHOLE GENOME SHOTGUN SEQUENCE"/>
    <property type="match status" value="1"/>
</dbReference>
<feature type="compositionally biased region" description="Basic and acidic residues" evidence="5">
    <location>
        <begin position="291"/>
        <end position="315"/>
    </location>
</feature>
<evidence type="ECO:0000256" key="3">
    <source>
        <dbReference type="ARBA" id="ARBA00022833"/>
    </source>
</evidence>
<dbReference type="SUPFAM" id="SSF57903">
    <property type="entry name" value="FYVE/PHD zinc finger"/>
    <property type="match status" value="1"/>
</dbReference>
<dbReference type="PANTHER" id="PTHR41733">
    <property type="entry name" value="UBIQUITIN-ASSOCIATED/TRANSLATION ELONGATION FACTOR EF1B, N-TERMINAL, EUKARYOTE"/>
    <property type="match status" value="1"/>
</dbReference>
<dbReference type="PROSITE" id="PS50016">
    <property type="entry name" value="ZF_PHD_2"/>
    <property type="match status" value="1"/>
</dbReference>
<dbReference type="Pfam" id="PF00249">
    <property type="entry name" value="Myb_DNA-binding"/>
    <property type="match status" value="1"/>
</dbReference>
<dbReference type="SMART" id="SM00249">
    <property type="entry name" value="PHD"/>
    <property type="match status" value="1"/>
</dbReference>
<feature type="domain" description="PHD-type" evidence="6">
    <location>
        <begin position="343"/>
        <end position="390"/>
    </location>
</feature>
<dbReference type="Gene3D" id="1.10.10.60">
    <property type="entry name" value="Homeodomain-like"/>
    <property type="match status" value="1"/>
</dbReference>
<dbReference type="SUPFAM" id="SSF46689">
    <property type="entry name" value="Homeodomain-like"/>
    <property type="match status" value="1"/>
</dbReference>
<dbReference type="RefSeq" id="XP_014161164.1">
    <property type="nucleotide sequence ID" value="XM_014305689.1"/>
</dbReference>
<dbReference type="OrthoDB" id="608866at2759"/>
<dbReference type="InterPro" id="IPR013083">
    <property type="entry name" value="Znf_RING/FYVE/PHD"/>
</dbReference>
<dbReference type="PROSITE" id="PS50090">
    <property type="entry name" value="MYB_LIKE"/>
    <property type="match status" value="1"/>
</dbReference>
<feature type="domain" description="Myb-like" evidence="7">
    <location>
        <begin position="26"/>
        <end position="71"/>
    </location>
</feature>
<evidence type="ECO:0000256" key="5">
    <source>
        <dbReference type="SAM" id="MobiDB-lite"/>
    </source>
</evidence>
<evidence type="ECO:0000256" key="4">
    <source>
        <dbReference type="PROSITE-ProRule" id="PRU00146"/>
    </source>
</evidence>
<evidence type="ECO:0000256" key="1">
    <source>
        <dbReference type="ARBA" id="ARBA00022723"/>
    </source>
</evidence>
<feature type="compositionally biased region" description="Basic and acidic residues" evidence="5">
    <location>
        <begin position="246"/>
        <end position="267"/>
    </location>
</feature>
<dbReference type="AlphaFoldDB" id="A0A0L0GE11"/>
<dbReference type="PROSITE" id="PS01359">
    <property type="entry name" value="ZF_PHD_1"/>
    <property type="match status" value="1"/>
</dbReference>
<dbReference type="STRING" id="667725.A0A0L0GE11"/>
<dbReference type="InterPro" id="IPR001965">
    <property type="entry name" value="Znf_PHD"/>
</dbReference>
<dbReference type="InterPro" id="IPR011011">
    <property type="entry name" value="Znf_FYVE_PHD"/>
</dbReference>
<gene>
    <name evidence="8" type="ORF">SARC_00591</name>
</gene>
<dbReference type="GO" id="GO:0008270">
    <property type="term" value="F:zinc ion binding"/>
    <property type="evidence" value="ECO:0007669"/>
    <property type="project" value="UniProtKB-KW"/>
</dbReference>